<comment type="function">
    <text evidence="7">Catalyzes the methylthiolation of an aspartic acid residue of ribosomal protein uS12.</text>
</comment>
<feature type="domain" description="Radical SAM core" evidence="10">
    <location>
        <begin position="168"/>
        <end position="458"/>
    </location>
</feature>
<evidence type="ECO:0000256" key="3">
    <source>
        <dbReference type="ARBA" id="ARBA00022691"/>
    </source>
</evidence>
<evidence type="ECO:0000256" key="4">
    <source>
        <dbReference type="ARBA" id="ARBA00022723"/>
    </source>
</evidence>
<feature type="binding site" evidence="7">
    <location>
        <position position="100"/>
    </location>
    <ligand>
        <name>[4Fe-4S] cluster</name>
        <dbReference type="ChEBI" id="CHEBI:49883"/>
        <label>1</label>
    </ligand>
</feature>
<evidence type="ECO:0000259" key="9">
    <source>
        <dbReference type="PROSITE" id="PS51449"/>
    </source>
</evidence>
<dbReference type="InterPro" id="IPR013848">
    <property type="entry name" value="Methylthiotransferase_N"/>
</dbReference>
<dbReference type="PROSITE" id="PS50926">
    <property type="entry name" value="TRAM"/>
    <property type="match status" value="1"/>
</dbReference>
<name>A0A1W1H5H0_9BACT</name>
<dbReference type="SFLD" id="SFLDG01082">
    <property type="entry name" value="B12-binding_domain_containing"/>
    <property type="match status" value="1"/>
</dbReference>
<dbReference type="GO" id="GO:0046872">
    <property type="term" value="F:metal ion binding"/>
    <property type="evidence" value="ECO:0007669"/>
    <property type="project" value="UniProtKB-KW"/>
</dbReference>
<keyword evidence="4 7" id="KW-0479">Metal-binding</keyword>
<comment type="catalytic activity">
    <reaction evidence="7">
        <text>L-aspartate(89)-[ribosomal protein uS12]-hydrogen + (sulfur carrier)-SH + AH2 + 2 S-adenosyl-L-methionine = 3-methylsulfanyl-L-aspartate(89)-[ribosomal protein uS12]-hydrogen + (sulfur carrier)-H + 5'-deoxyadenosine + L-methionine + A + S-adenosyl-L-homocysteine + 2 H(+)</text>
        <dbReference type="Rhea" id="RHEA:37087"/>
        <dbReference type="Rhea" id="RHEA-COMP:10460"/>
        <dbReference type="Rhea" id="RHEA-COMP:10461"/>
        <dbReference type="Rhea" id="RHEA-COMP:14737"/>
        <dbReference type="Rhea" id="RHEA-COMP:14739"/>
        <dbReference type="ChEBI" id="CHEBI:13193"/>
        <dbReference type="ChEBI" id="CHEBI:15378"/>
        <dbReference type="ChEBI" id="CHEBI:17319"/>
        <dbReference type="ChEBI" id="CHEBI:17499"/>
        <dbReference type="ChEBI" id="CHEBI:29917"/>
        <dbReference type="ChEBI" id="CHEBI:29961"/>
        <dbReference type="ChEBI" id="CHEBI:57844"/>
        <dbReference type="ChEBI" id="CHEBI:57856"/>
        <dbReference type="ChEBI" id="CHEBI:59789"/>
        <dbReference type="ChEBI" id="CHEBI:64428"/>
        <dbReference type="ChEBI" id="CHEBI:73599"/>
        <dbReference type="EC" id="2.8.4.4"/>
    </reaction>
</comment>
<keyword evidence="5 7" id="KW-0408">Iron</keyword>
<dbReference type="GO" id="GO:0005840">
    <property type="term" value="C:ribosome"/>
    <property type="evidence" value="ECO:0007669"/>
    <property type="project" value="UniProtKB-KW"/>
</dbReference>
<dbReference type="PROSITE" id="PS51918">
    <property type="entry name" value="RADICAL_SAM"/>
    <property type="match status" value="1"/>
</dbReference>
<dbReference type="SFLD" id="SFLDS00029">
    <property type="entry name" value="Radical_SAM"/>
    <property type="match status" value="1"/>
</dbReference>
<comment type="subcellular location">
    <subcellularLocation>
        <location evidence="7">Cytoplasm</location>
    </subcellularLocation>
</comment>
<evidence type="ECO:0000259" key="10">
    <source>
        <dbReference type="PROSITE" id="PS51918"/>
    </source>
</evidence>
<dbReference type="EC" id="2.8.4.4" evidence="7"/>
<dbReference type="Pfam" id="PF04055">
    <property type="entry name" value="Radical_SAM"/>
    <property type="match status" value="1"/>
</dbReference>
<dbReference type="GO" id="GO:0103039">
    <property type="term" value="F:protein methylthiotransferase activity"/>
    <property type="evidence" value="ECO:0007669"/>
    <property type="project" value="UniProtKB-EC"/>
</dbReference>
<evidence type="ECO:0000313" key="12">
    <source>
        <dbReference type="Proteomes" id="UP000191931"/>
    </source>
</evidence>
<dbReference type="SMART" id="SM00729">
    <property type="entry name" value="Elp3"/>
    <property type="match status" value="1"/>
</dbReference>
<keyword evidence="3 7" id="KW-0949">S-adenosyl-L-methionine</keyword>
<protein>
    <recommendedName>
        <fullName evidence="7">Ribosomal protein uS12 methylthiotransferase RimO</fullName>
        <shortName evidence="7">uS12 MTTase</shortName>
        <shortName evidence="7">uS12 methylthiotransferase</shortName>
        <ecNumber evidence="7">2.8.4.4</ecNumber>
    </recommendedName>
    <alternativeName>
        <fullName evidence="7">Ribosomal protein uS12 (aspartate-C(3))-methylthiotransferase</fullName>
    </alternativeName>
    <alternativeName>
        <fullName evidence="7">Ribosome maturation factor RimO</fullName>
    </alternativeName>
</protein>
<dbReference type="PANTHER" id="PTHR43837">
    <property type="entry name" value="RIBOSOMAL PROTEIN S12 METHYLTHIOTRANSFERASE RIMO"/>
    <property type="match status" value="1"/>
</dbReference>
<dbReference type="RefSeq" id="WP_080804162.1">
    <property type="nucleotide sequence ID" value="NZ_LT828545.1"/>
</dbReference>
<dbReference type="STRING" id="1246637.MTBBW1_1070012"/>
<evidence type="ECO:0000313" key="11">
    <source>
        <dbReference type="EMBL" id="SLM27696.1"/>
    </source>
</evidence>
<feature type="domain" description="MTTase N-terminal" evidence="9">
    <location>
        <begin position="1"/>
        <end position="138"/>
    </location>
</feature>
<evidence type="ECO:0000256" key="2">
    <source>
        <dbReference type="ARBA" id="ARBA00022679"/>
    </source>
</evidence>
<keyword evidence="2 7" id="KW-0808">Transferase</keyword>
<dbReference type="Proteomes" id="UP000191931">
    <property type="component" value="Unassembled WGS sequence"/>
</dbReference>
<dbReference type="Gene3D" id="2.40.50.140">
    <property type="entry name" value="Nucleic acid-binding proteins"/>
    <property type="match status" value="1"/>
</dbReference>
<feature type="binding site" evidence="7">
    <location>
        <position position="46"/>
    </location>
    <ligand>
        <name>[4Fe-4S] cluster</name>
        <dbReference type="ChEBI" id="CHEBI:49883"/>
        <label>1</label>
    </ligand>
</feature>
<dbReference type="InterPro" id="IPR007197">
    <property type="entry name" value="rSAM"/>
</dbReference>
<comment type="similarity">
    <text evidence="7">Belongs to the methylthiotransferase family. RimO subfamily.</text>
</comment>
<accession>A0A1W1H5H0</accession>
<dbReference type="SUPFAM" id="SSF102114">
    <property type="entry name" value="Radical SAM enzymes"/>
    <property type="match status" value="1"/>
</dbReference>
<dbReference type="PANTHER" id="PTHR43837:SF1">
    <property type="entry name" value="RIBOSOMAL PROTEIN US12 METHYLTHIOTRANSFERASE RIMO"/>
    <property type="match status" value="1"/>
</dbReference>
<dbReference type="InterPro" id="IPR002792">
    <property type="entry name" value="TRAM_dom"/>
</dbReference>
<dbReference type="InterPro" id="IPR023404">
    <property type="entry name" value="rSAM_horseshoe"/>
</dbReference>
<dbReference type="Gene3D" id="3.40.50.12160">
    <property type="entry name" value="Methylthiotransferase, N-terminal domain"/>
    <property type="match status" value="1"/>
</dbReference>
<dbReference type="InterPro" id="IPR005840">
    <property type="entry name" value="Ribosomal_uS12_MeSTrfase_RimO"/>
</dbReference>
<dbReference type="Pfam" id="PF00919">
    <property type="entry name" value="UPF0004"/>
    <property type="match status" value="1"/>
</dbReference>
<keyword evidence="6 7" id="KW-0411">Iron-sulfur</keyword>
<dbReference type="GO" id="GO:0005829">
    <property type="term" value="C:cytosol"/>
    <property type="evidence" value="ECO:0007669"/>
    <property type="project" value="TreeGrafter"/>
</dbReference>
<dbReference type="AlphaFoldDB" id="A0A1W1H5H0"/>
<keyword evidence="7" id="KW-0963">Cytoplasm</keyword>
<dbReference type="GO" id="GO:0035599">
    <property type="term" value="F:aspartic acid methylthiotransferase activity"/>
    <property type="evidence" value="ECO:0007669"/>
    <property type="project" value="TreeGrafter"/>
</dbReference>
<keyword evidence="12" id="KW-1185">Reference proteome</keyword>
<dbReference type="Pfam" id="PF18693">
    <property type="entry name" value="TRAM_2"/>
    <property type="match status" value="1"/>
</dbReference>
<dbReference type="EMBL" id="FWEV01000010">
    <property type="protein sequence ID" value="SLM27696.1"/>
    <property type="molecule type" value="Genomic_DNA"/>
</dbReference>
<feature type="binding site" evidence="7">
    <location>
        <position position="10"/>
    </location>
    <ligand>
        <name>[4Fe-4S] cluster</name>
        <dbReference type="ChEBI" id="CHEBI:49883"/>
        <label>1</label>
    </ligand>
</feature>
<dbReference type="PROSITE" id="PS01278">
    <property type="entry name" value="MTTASE_RADICAL"/>
    <property type="match status" value="1"/>
</dbReference>
<dbReference type="InterPro" id="IPR020612">
    <property type="entry name" value="Methylthiotransferase_CS"/>
</dbReference>
<organism evidence="11 12">
    <name type="scientific">Desulfamplus magnetovallimortis</name>
    <dbReference type="NCBI Taxonomy" id="1246637"/>
    <lineage>
        <taxon>Bacteria</taxon>
        <taxon>Pseudomonadati</taxon>
        <taxon>Thermodesulfobacteriota</taxon>
        <taxon>Desulfobacteria</taxon>
        <taxon>Desulfobacterales</taxon>
        <taxon>Desulfobacteraceae</taxon>
        <taxon>Desulfamplus</taxon>
    </lineage>
</organism>
<dbReference type="InterPro" id="IPR006638">
    <property type="entry name" value="Elp3/MiaA/NifB-like_rSAM"/>
</dbReference>
<evidence type="ECO:0000256" key="1">
    <source>
        <dbReference type="ARBA" id="ARBA00022485"/>
    </source>
</evidence>
<dbReference type="InterPro" id="IPR058240">
    <property type="entry name" value="rSAM_sf"/>
</dbReference>
<feature type="binding site" evidence="7">
    <location>
        <position position="189"/>
    </location>
    <ligand>
        <name>[4Fe-4S] cluster</name>
        <dbReference type="ChEBI" id="CHEBI:49883"/>
        <label>2</label>
        <note>4Fe-4S-S-AdoMet</note>
    </ligand>
</feature>
<keyword evidence="11" id="KW-0687">Ribonucleoprotein</keyword>
<gene>
    <name evidence="7 11" type="primary">rimO</name>
    <name evidence="11" type="ORF">MTBBW1_1070012</name>
</gene>
<dbReference type="Gene3D" id="3.80.30.20">
    <property type="entry name" value="tm_1862 like domain"/>
    <property type="match status" value="2"/>
</dbReference>
<dbReference type="GO" id="GO:0051539">
    <property type="term" value="F:4 iron, 4 sulfur cluster binding"/>
    <property type="evidence" value="ECO:0007669"/>
    <property type="project" value="UniProtKB-UniRule"/>
</dbReference>
<evidence type="ECO:0000256" key="6">
    <source>
        <dbReference type="ARBA" id="ARBA00023014"/>
    </source>
</evidence>
<reference evidence="11 12" key="1">
    <citation type="submission" date="2017-03" db="EMBL/GenBank/DDBJ databases">
        <authorList>
            <person name="Afonso C.L."/>
            <person name="Miller P.J."/>
            <person name="Scott M.A."/>
            <person name="Spackman E."/>
            <person name="Goraichik I."/>
            <person name="Dimitrov K.M."/>
            <person name="Suarez D.L."/>
            <person name="Swayne D.E."/>
        </authorList>
    </citation>
    <scope>NUCLEOTIDE SEQUENCE [LARGE SCALE GENOMIC DNA]</scope>
    <source>
        <strain evidence="11">PRJEB14757</strain>
    </source>
</reference>
<feature type="binding site" evidence="7">
    <location>
        <position position="186"/>
    </location>
    <ligand>
        <name>[4Fe-4S] cluster</name>
        <dbReference type="ChEBI" id="CHEBI:49883"/>
        <label>2</label>
        <note>4Fe-4S-S-AdoMet</note>
    </ligand>
</feature>
<dbReference type="InterPro" id="IPR012340">
    <property type="entry name" value="NA-bd_OB-fold"/>
</dbReference>
<sequence length="532" mass="59606">MKIYLESLGCCRNQIDSEVMLGRLTSNGHKICPDPSEAEVIIVNTCGFIAAASAEAVETILTLAQYKNKEQSDVTNQTNSNDSEDSLSEGNCRHLVVTGCLPERFKNDTIAESMPEVDAFLGTGACDQIVETIETLESRFQKKQSNTILLLPDPCNRQFQGYPLPRHLTLDYSAFLKISEGCNRHCTYCIIPKLRGKQRSRPIDQVVEETQYLLKQGVKEIILVGENTTDYGSELTPPASLVKLLQAVSATVDKHIQTGNTNLHTATSDILSANYGDPERNSDTLTENSDILKKTLDIKSEQTDINIPKISKEAPWIRLLYTHPSSISKSTIETIAFLDNICTYFDIPVQHASSGVLKRMGRNYTLDDLYRLFATIREISPDAALRTTLITGFPGETEKDFEIMLQFIKDVRFDHLGVFPYSDSEDLASHHLKNHIPENIAEERLAILMNAQALISEEKNEKYLNQTIKVLVEENPDEGIYLGRSRFQAPEVDGLTFIYGSGLEIGQFADVYITETHEYDLAGQRSLHVQRT</sequence>
<keyword evidence="1 7" id="KW-0004">4Fe-4S</keyword>
<feature type="domain" description="TRAM" evidence="8">
    <location>
        <begin position="461"/>
        <end position="527"/>
    </location>
</feature>
<evidence type="ECO:0000256" key="7">
    <source>
        <dbReference type="HAMAP-Rule" id="MF_01865"/>
    </source>
</evidence>
<evidence type="ECO:0000256" key="5">
    <source>
        <dbReference type="ARBA" id="ARBA00023004"/>
    </source>
</evidence>
<feature type="binding site" evidence="7">
    <location>
        <position position="182"/>
    </location>
    <ligand>
        <name>[4Fe-4S] cluster</name>
        <dbReference type="ChEBI" id="CHEBI:49883"/>
        <label>2</label>
        <note>4Fe-4S-S-AdoMet</note>
    </ligand>
</feature>
<keyword evidence="11" id="KW-0689">Ribosomal protein</keyword>
<dbReference type="OrthoDB" id="9805215at2"/>
<dbReference type="InterPro" id="IPR038135">
    <property type="entry name" value="Methylthiotransferase_N_sf"/>
</dbReference>
<comment type="cofactor">
    <cofactor evidence="7">
        <name>[4Fe-4S] cluster</name>
        <dbReference type="ChEBI" id="CHEBI:49883"/>
    </cofactor>
    <text evidence="7">Binds 2 [4Fe-4S] clusters. One cluster is coordinated with 3 cysteines and an exchangeable S-adenosyl-L-methionine.</text>
</comment>
<evidence type="ECO:0000259" key="8">
    <source>
        <dbReference type="PROSITE" id="PS50926"/>
    </source>
</evidence>
<proteinExistence type="inferred from homology"/>
<dbReference type="HAMAP" id="MF_01865">
    <property type="entry name" value="MTTase_RimO"/>
    <property type="match status" value="1"/>
</dbReference>
<dbReference type="PROSITE" id="PS51449">
    <property type="entry name" value="MTTASE_N"/>
    <property type="match status" value="1"/>
</dbReference>